<dbReference type="InterPro" id="IPR050879">
    <property type="entry name" value="Acyltransferase_3"/>
</dbReference>
<feature type="transmembrane region" description="Helical" evidence="1">
    <location>
        <begin position="88"/>
        <end position="107"/>
    </location>
</feature>
<protein>
    <submittedName>
        <fullName evidence="3">Acyltransferase family protein</fullName>
        <ecNumber evidence="3">2.3.-.-</ecNumber>
    </submittedName>
</protein>
<feature type="transmembrane region" description="Helical" evidence="1">
    <location>
        <begin position="119"/>
        <end position="137"/>
    </location>
</feature>
<dbReference type="EC" id="2.3.-.-" evidence="3"/>
<feature type="transmembrane region" description="Helical" evidence="1">
    <location>
        <begin position="12"/>
        <end position="28"/>
    </location>
</feature>
<evidence type="ECO:0000313" key="4">
    <source>
        <dbReference type="Proteomes" id="UP001596091"/>
    </source>
</evidence>
<feature type="transmembrane region" description="Helical" evidence="1">
    <location>
        <begin position="296"/>
        <end position="315"/>
    </location>
</feature>
<dbReference type="RefSeq" id="WP_263335180.1">
    <property type="nucleotide sequence ID" value="NZ_JAGSYH010000002.1"/>
</dbReference>
<feature type="transmembrane region" description="Helical" evidence="1">
    <location>
        <begin position="335"/>
        <end position="359"/>
    </location>
</feature>
<keyword evidence="3" id="KW-0012">Acyltransferase</keyword>
<name>A0ABW1EAD8_9BACT</name>
<feature type="transmembrane region" description="Helical" evidence="1">
    <location>
        <begin position="168"/>
        <end position="188"/>
    </location>
</feature>
<dbReference type="Proteomes" id="UP001596091">
    <property type="component" value="Unassembled WGS sequence"/>
</dbReference>
<proteinExistence type="predicted"/>
<feature type="transmembrane region" description="Helical" evidence="1">
    <location>
        <begin position="40"/>
        <end position="67"/>
    </location>
</feature>
<evidence type="ECO:0000256" key="1">
    <source>
        <dbReference type="SAM" id="Phobius"/>
    </source>
</evidence>
<reference evidence="4" key="1">
    <citation type="journal article" date="2019" name="Int. J. Syst. Evol. Microbiol.">
        <title>The Global Catalogue of Microorganisms (GCM) 10K type strain sequencing project: providing services to taxonomists for standard genome sequencing and annotation.</title>
        <authorList>
            <consortium name="The Broad Institute Genomics Platform"/>
            <consortium name="The Broad Institute Genome Sequencing Center for Infectious Disease"/>
            <person name="Wu L."/>
            <person name="Ma J."/>
        </authorList>
    </citation>
    <scope>NUCLEOTIDE SEQUENCE [LARGE SCALE GENOMIC DNA]</scope>
    <source>
        <strain evidence="4">JCM 4087</strain>
    </source>
</reference>
<dbReference type="Pfam" id="PF01757">
    <property type="entry name" value="Acyl_transf_3"/>
    <property type="match status" value="1"/>
</dbReference>
<feature type="transmembrane region" description="Helical" evidence="1">
    <location>
        <begin position="200"/>
        <end position="220"/>
    </location>
</feature>
<dbReference type="GO" id="GO:0016746">
    <property type="term" value="F:acyltransferase activity"/>
    <property type="evidence" value="ECO:0007669"/>
    <property type="project" value="UniProtKB-KW"/>
</dbReference>
<comment type="caution">
    <text evidence="3">The sequence shown here is derived from an EMBL/GenBank/DDBJ whole genome shotgun (WGS) entry which is preliminary data.</text>
</comment>
<keyword evidence="1" id="KW-0472">Membrane</keyword>
<keyword evidence="3" id="KW-0808">Transferase</keyword>
<feature type="transmembrane region" description="Helical" evidence="1">
    <location>
        <begin position="262"/>
        <end position="284"/>
    </location>
</feature>
<keyword evidence="4" id="KW-1185">Reference proteome</keyword>
<keyword evidence="1" id="KW-0812">Transmembrane</keyword>
<evidence type="ECO:0000259" key="2">
    <source>
        <dbReference type="Pfam" id="PF01757"/>
    </source>
</evidence>
<dbReference type="PANTHER" id="PTHR23028:SF53">
    <property type="entry name" value="ACYL_TRANSF_3 DOMAIN-CONTAINING PROTEIN"/>
    <property type="match status" value="1"/>
</dbReference>
<organism evidence="3 4">
    <name type="scientific">Acidicapsa dinghuensis</name>
    <dbReference type="NCBI Taxonomy" id="2218256"/>
    <lineage>
        <taxon>Bacteria</taxon>
        <taxon>Pseudomonadati</taxon>
        <taxon>Acidobacteriota</taxon>
        <taxon>Terriglobia</taxon>
        <taxon>Terriglobales</taxon>
        <taxon>Acidobacteriaceae</taxon>
        <taxon>Acidicapsa</taxon>
    </lineage>
</organism>
<accession>A0ABW1EAD8</accession>
<sequence>MSLDRYYRPELDALRFLAFLSVFTVHRMDHLPIDPAQHFWLYNICLLGNFGVPVFFLLSAFLITELLMREEDRLGTIHIRSFYMRRILRIWPLYFAVFYGLVLLMHFIPHTGPPDPLSWLAFTLFAGNWYICLHGWIPAFPVNPMWSISVEEQFYIAIPLIALYGRRIGLKIISFTLMAVSYAMVTWYASKGFHGFSSQWTNSFVEFQFFSAGTLLSLALKGRTPRWSIAGRILGIFAGITCLFVASVYLGVQADTPSSTVLLAPLGWALVLAGTILFFLSLLGTPRRYLPEPIVYLGRISYGLYLFHELIYTLTFHTWRAQLQHFSSFLHLSEWYGGVGTFIAFCATVLLAHLSYRFYERPFLRLKRRFTFVPSRD</sequence>
<gene>
    <name evidence="3" type="ORF">ACFPT7_00490</name>
</gene>
<evidence type="ECO:0000313" key="3">
    <source>
        <dbReference type="EMBL" id="MFC5860762.1"/>
    </source>
</evidence>
<dbReference type="PANTHER" id="PTHR23028">
    <property type="entry name" value="ACETYLTRANSFERASE"/>
    <property type="match status" value="1"/>
</dbReference>
<feature type="transmembrane region" description="Helical" evidence="1">
    <location>
        <begin position="232"/>
        <end position="250"/>
    </location>
</feature>
<dbReference type="EMBL" id="JBHSPH010000001">
    <property type="protein sequence ID" value="MFC5860762.1"/>
    <property type="molecule type" value="Genomic_DNA"/>
</dbReference>
<feature type="domain" description="Acyltransferase 3" evidence="2">
    <location>
        <begin position="9"/>
        <end position="352"/>
    </location>
</feature>
<keyword evidence="1" id="KW-1133">Transmembrane helix</keyword>
<dbReference type="InterPro" id="IPR002656">
    <property type="entry name" value="Acyl_transf_3_dom"/>
</dbReference>